<dbReference type="RefSeq" id="WP_217647297.1">
    <property type="nucleotide sequence ID" value="NZ_FOKK01000004.1"/>
</dbReference>
<reference evidence="1 2" key="1">
    <citation type="submission" date="2016-10" db="EMBL/GenBank/DDBJ databases">
        <authorList>
            <person name="de Groot N.N."/>
        </authorList>
    </citation>
    <scope>NUCLEOTIDE SEQUENCE [LARGE SCALE GENOMIC DNA]</scope>
    <source>
        <strain evidence="1 2">DSM 23399</strain>
    </source>
</reference>
<evidence type="ECO:0000313" key="1">
    <source>
        <dbReference type="EMBL" id="SFB07166.1"/>
    </source>
</evidence>
<evidence type="ECO:0000313" key="2">
    <source>
        <dbReference type="Proteomes" id="UP000198790"/>
    </source>
</evidence>
<evidence type="ECO:0008006" key="3">
    <source>
        <dbReference type="Google" id="ProtNLM"/>
    </source>
</evidence>
<organism evidence="1 2">
    <name type="scientific">Algoriphagus aquimarinus</name>
    <dbReference type="NCBI Taxonomy" id="237018"/>
    <lineage>
        <taxon>Bacteria</taxon>
        <taxon>Pseudomonadati</taxon>
        <taxon>Bacteroidota</taxon>
        <taxon>Cytophagia</taxon>
        <taxon>Cytophagales</taxon>
        <taxon>Cyclobacteriaceae</taxon>
        <taxon>Algoriphagus</taxon>
    </lineage>
</organism>
<dbReference type="Proteomes" id="UP000198790">
    <property type="component" value="Unassembled WGS sequence"/>
</dbReference>
<dbReference type="EMBL" id="FOKK01000004">
    <property type="protein sequence ID" value="SFB07166.1"/>
    <property type="molecule type" value="Genomic_DNA"/>
</dbReference>
<gene>
    <name evidence="1" type="ORF">SAMN04489723_10464</name>
</gene>
<sequence length="121" mass="13987">MQNTTKDQVEEFLSQFKDKMKIWGIVFLDDRGKNFATLSALDIRPIDRERVLDDLKVADYSEGPKPEEMYGTKEMWVFGRIVKAEEIYIKITTGIPGSNTLCISFHIAEKKMSYPFKITSI</sequence>
<dbReference type="AlphaFoldDB" id="A0A1I0Y3A6"/>
<dbReference type="STRING" id="237018.SAMN04489723_10464"/>
<keyword evidence="2" id="KW-1185">Reference proteome</keyword>
<proteinExistence type="predicted"/>
<name>A0A1I0Y3A6_9BACT</name>
<accession>A0A1I0Y3A6</accession>
<protein>
    <recommendedName>
        <fullName evidence="3">Toxin</fullName>
    </recommendedName>
</protein>